<evidence type="ECO:0000313" key="1">
    <source>
        <dbReference type="EMBL" id="MSU08882.1"/>
    </source>
</evidence>
<dbReference type="GeneID" id="96778814"/>
<proteinExistence type="predicted"/>
<reference evidence="1 2" key="1">
    <citation type="submission" date="2019-08" db="EMBL/GenBank/DDBJ databases">
        <title>In-depth cultivation of the pig gut microbiome towards novel bacterial diversity and tailored functional studies.</title>
        <authorList>
            <person name="Wylensek D."/>
            <person name="Hitch T.C.A."/>
            <person name="Clavel T."/>
        </authorList>
    </citation>
    <scope>NUCLEOTIDE SEQUENCE [LARGE SCALE GENOMIC DNA]</scope>
    <source>
        <strain evidence="1 2">WCA-693-APC-5D-A</strain>
    </source>
</reference>
<organism evidence="1 2">
    <name type="scientific">Anaerovibrio slackiae</name>
    <dbReference type="NCBI Taxonomy" id="2652309"/>
    <lineage>
        <taxon>Bacteria</taxon>
        <taxon>Bacillati</taxon>
        <taxon>Bacillota</taxon>
        <taxon>Negativicutes</taxon>
        <taxon>Selenomonadales</taxon>
        <taxon>Selenomonadaceae</taxon>
        <taxon>Anaerovibrio</taxon>
    </lineage>
</organism>
<sequence length="100" mass="12082">MTNEEFLRKFDAHEEFSEKEIEDMCWGFIGDCVSEDIIEQGDWTIDKRTVFKVNSRFFGVYWTDGATEQQEDCREFPDYPTELRRVEKMVYDYVPIKEDK</sequence>
<protein>
    <submittedName>
        <fullName evidence="1">Uncharacterized protein</fullName>
    </submittedName>
</protein>
<comment type="caution">
    <text evidence="1">The sequence shown here is derived from an EMBL/GenBank/DDBJ whole genome shotgun (WGS) entry which is preliminary data.</text>
</comment>
<dbReference type="RefSeq" id="WP_154407046.1">
    <property type="nucleotide sequence ID" value="NZ_VUNR01000013.1"/>
</dbReference>
<name>A0A6I2UIP8_9FIRM</name>
<keyword evidence="2" id="KW-1185">Reference proteome</keyword>
<dbReference type="Proteomes" id="UP000433181">
    <property type="component" value="Unassembled WGS sequence"/>
</dbReference>
<accession>A0A6I2UIP8</accession>
<evidence type="ECO:0000313" key="2">
    <source>
        <dbReference type="Proteomes" id="UP000433181"/>
    </source>
</evidence>
<gene>
    <name evidence="1" type="ORF">FYJ84_07790</name>
</gene>
<dbReference type="AlphaFoldDB" id="A0A6I2UIP8"/>
<dbReference type="EMBL" id="VUNR01000013">
    <property type="protein sequence ID" value="MSU08882.1"/>
    <property type="molecule type" value="Genomic_DNA"/>
</dbReference>